<reference evidence="2" key="1">
    <citation type="submission" date="2018-11" db="EMBL/GenBank/DDBJ databases">
        <title>Complete genome sequence of Paenibacillus sp. ML311-T8.</title>
        <authorList>
            <person name="Nam Y.-D."/>
            <person name="Kang J."/>
            <person name="Chung W.-H."/>
            <person name="Park Y.S."/>
        </authorList>
    </citation>
    <scope>NUCLEOTIDE SEQUENCE [LARGE SCALE GENOMIC DNA]</scope>
    <source>
        <strain evidence="2">ML311-T8</strain>
    </source>
</reference>
<dbReference type="EMBL" id="CP034235">
    <property type="protein sequence ID" value="QGQ94156.1"/>
    <property type="molecule type" value="Genomic_DNA"/>
</dbReference>
<dbReference type="KEGG" id="ppsc:EHS13_04160"/>
<organism evidence="1 2">
    <name type="scientific">Paenibacillus psychroresistens</name>
    <dbReference type="NCBI Taxonomy" id="1778678"/>
    <lineage>
        <taxon>Bacteria</taxon>
        <taxon>Bacillati</taxon>
        <taxon>Bacillota</taxon>
        <taxon>Bacilli</taxon>
        <taxon>Bacillales</taxon>
        <taxon>Paenibacillaceae</taxon>
        <taxon>Paenibacillus</taxon>
    </lineage>
</organism>
<dbReference type="RefSeq" id="WP_155699155.1">
    <property type="nucleotide sequence ID" value="NZ_CP034235.1"/>
</dbReference>
<dbReference type="Proteomes" id="UP000426246">
    <property type="component" value="Chromosome"/>
</dbReference>
<gene>
    <name evidence="1" type="ORF">EHS13_04160</name>
</gene>
<protein>
    <submittedName>
        <fullName evidence="1">CopG family transcriptional regulator</fullName>
    </submittedName>
</protein>
<dbReference type="AlphaFoldDB" id="A0A6B8RFL5"/>
<evidence type="ECO:0000313" key="1">
    <source>
        <dbReference type="EMBL" id="QGQ94156.1"/>
    </source>
</evidence>
<keyword evidence="2" id="KW-1185">Reference proteome</keyword>
<sequence length="72" mass="8309">MAIPLIEVTYTSNDEFIITPKEDKSLTIWIGIEKQMQDQLINKSNRSRNELTNLALEYVLKHGKFINSNGIE</sequence>
<proteinExistence type="predicted"/>
<name>A0A6B8RFL5_9BACL</name>
<accession>A0A6B8RFL5</accession>
<evidence type="ECO:0000313" key="2">
    <source>
        <dbReference type="Proteomes" id="UP000426246"/>
    </source>
</evidence>